<evidence type="ECO:0000256" key="2">
    <source>
        <dbReference type="ARBA" id="ARBA00004906"/>
    </source>
</evidence>
<dbReference type="PANTHER" id="PTHR13931">
    <property type="entry name" value="UBIQUITINATION FACTOR E4"/>
    <property type="match status" value="1"/>
</dbReference>
<reference evidence="8 9" key="1">
    <citation type="journal article" date="2018" name="Gigascience">
        <title>Genomes of trombidid mites reveal novel predicted allergens and laterally-transferred genes associated with secondary metabolism.</title>
        <authorList>
            <person name="Dong X."/>
            <person name="Chaisiri K."/>
            <person name="Xia D."/>
            <person name="Armstrong S.D."/>
            <person name="Fang Y."/>
            <person name="Donnelly M.J."/>
            <person name="Kadowaki T."/>
            <person name="McGarry J.W."/>
            <person name="Darby A.C."/>
            <person name="Makepeace B.L."/>
        </authorList>
    </citation>
    <scope>NUCLEOTIDE SEQUENCE [LARGE SCALE GENOMIC DNA]</scope>
    <source>
        <strain evidence="8">UoL-UT</strain>
    </source>
</reference>
<comment type="subcellular location">
    <subcellularLocation>
        <location evidence="1">Nucleus</location>
    </subcellularLocation>
</comment>
<keyword evidence="5" id="KW-0539">Nucleus</keyword>
<keyword evidence="9" id="KW-1185">Reference proteome</keyword>
<feature type="compositionally biased region" description="Basic and acidic residues" evidence="6">
    <location>
        <begin position="80"/>
        <end position="91"/>
    </location>
</feature>
<dbReference type="AlphaFoldDB" id="A0A443SGV9"/>
<proteinExistence type="predicted"/>
<sequence length="917" mass="104783">MDQLSPDEIRRKRLARLLNGEQSNEQEASNHSEVPSNNVSVTESASKDDASTPNTNAPTIDTKSVDESMAIENSAMTCEGKIDSSKNHLDNTESLDATSETEKSQWPSNTIDGYGTKKPGGSEKKDEDSCNSGHVINEIDVSNGYTNAMNFQVNDKVPMDVEHPVNDSRVKMSLDMDASIENMEVEEIERKEKPQNDTCLSEFKVTMSQSFKQNVKNMLTRIFGIDCDQFVNENQNADEFNFSNVIQSVLMKLMVNLCSPTEFSTAKSIYDNLNKKINETKGTKDELPKNLFSEEILQSKDISTLALRYLIECFSRVSNEKNTLHNKNDVSELKELLDEVTSQCINYSVLVITNKFSTHSSCFSSTVLTPFVLHYSDETHVKKSNDAESLLFFFHKIISTTFGADEIGGKFQQIFEPLLYSLWQEMKRCCSFTQESTYKLPLYALIDLCDMKIGGFRPICQLLVRLDIWLPEAMTNATGLELSRLSYMAPFLSLSVFAEDDSKIVDEFFGQKLSLDANKFANQSLQNHLESVRKELYTIFHKIVVNPLSRGNAMNFLEECLRRNEKRAQLQSNDRVLSSDGFMLNLLSVLQMLSVKIDVAKVDSFYPFHPMSRVSLKKDETRLKMTIEGVEKWMNEVSMHDWQNPSFSTECFFLALHCHHLSIIPCLRKFTRRVRAIREYTRFAEDLQQSESNWAHIPPIAARNRTLIRRWRDQAKRLTKARMCAEAGLVDPTLLSRCLSFYGKVMQVLLKSVGCDINVNPEYIELPRDVPNLFAAYPDWYVEDIADFLLFVMQYAPQVIEMSTADELILFLIVFICSPHIISNPYLTAKLIEVLFVSSPTLQQHTEVFHTRILSHKLGNKHLACALMKFYADVETTGATSEFYDKFTIRYHISIIFRSLWKIPWHKEAVEDEANSG</sequence>
<dbReference type="GO" id="GO:0006511">
    <property type="term" value="P:ubiquitin-dependent protein catabolic process"/>
    <property type="evidence" value="ECO:0007669"/>
    <property type="project" value="InterPro"/>
</dbReference>
<dbReference type="OrthoDB" id="20295at2759"/>
<keyword evidence="3" id="KW-0808">Transferase</keyword>
<dbReference type="UniPathway" id="UPA00143"/>
<dbReference type="PANTHER" id="PTHR13931:SF2">
    <property type="entry name" value="UBIQUITIN CONJUGATION FACTOR E4 B"/>
    <property type="match status" value="1"/>
</dbReference>
<evidence type="ECO:0000313" key="8">
    <source>
        <dbReference type="EMBL" id="RWS26725.1"/>
    </source>
</evidence>
<feature type="region of interest" description="Disordered" evidence="6">
    <location>
        <begin position="1"/>
        <end position="132"/>
    </location>
</feature>
<dbReference type="VEuPathDB" id="VectorBase:LDEU005316"/>
<evidence type="ECO:0000256" key="6">
    <source>
        <dbReference type="SAM" id="MobiDB-lite"/>
    </source>
</evidence>
<feature type="compositionally biased region" description="Polar residues" evidence="6">
    <location>
        <begin position="20"/>
        <end position="44"/>
    </location>
</feature>
<comment type="caution">
    <text evidence="8">The sequence shown here is derived from an EMBL/GenBank/DDBJ whole genome shotgun (WGS) entry which is preliminary data.</text>
</comment>
<evidence type="ECO:0000259" key="7">
    <source>
        <dbReference type="Pfam" id="PF10408"/>
    </source>
</evidence>
<comment type="pathway">
    <text evidence="2">Protein modification; protein ubiquitination.</text>
</comment>
<dbReference type="Pfam" id="PF10408">
    <property type="entry name" value="Ufd2P_core"/>
    <property type="match status" value="1"/>
</dbReference>
<dbReference type="GO" id="GO:0000209">
    <property type="term" value="P:protein polyubiquitination"/>
    <property type="evidence" value="ECO:0007669"/>
    <property type="project" value="TreeGrafter"/>
</dbReference>
<evidence type="ECO:0000256" key="4">
    <source>
        <dbReference type="ARBA" id="ARBA00022786"/>
    </source>
</evidence>
<dbReference type="InterPro" id="IPR045132">
    <property type="entry name" value="UBE4"/>
</dbReference>
<feature type="non-terminal residue" evidence="8">
    <location>
        <position position="917"/>
    </location>
</feature>
<dbReference type="Proteomes" id="UP000288716">
    <property type="component" value="Unassembled WGS sequence"/>
</dbReference>
<organism evidence="8 9">
    <name type="scientific">Leptotrombidium deliense</name>
    <dbReference type="NCBI Taxonomy" id="299467"/>
    <lineage>
        <taxon>Eukaryota</taxon>
        <taxon>Metazoa</taxon>
        <taxon>Ecdysozoa</taxon>
        <taxon>Arthropoda</taxon>
        <taxon>Chelicerata</taxon>
        <taxon>Arachnida</taxon>
        <taxon>Acari</taxon>
        <taxon>Acariformes</taxon>
        <taxon>Trombidiformes</taxon>
        <taxon>Prostigmata</taxon>
        <taxon>Anystina</taxon>
        <taxon>Parasitengona</taxon>
        <taxon>Trombiculoidea</taxon>
        <taxon>Trombiculidae</taxon>
        <taxon>Leptotrombidium</taxon>
    </lineage>
</organism>
<dbReference type="GO" id="GO:0000151">
    <property type="term" value="C:ubiquitin ligase complex"/>
    <property type="evidence" value="ECO:0007669"/>
    <property type="project" value="InterPro"/>
</dbReference>
<keyword evidence="4" id="KW-0833">Ubl conjugation pathway</keyword>
<gene>
    <name evidence="8" type="ORF">B4U80_08473</name>
</gene>
<evidence type="ECO:0000256" key="3">
    <source>
        <dbReference type="ARBA" id="ARBA00022679"/>
    </source>
</evidence>
<dbReference type="GO" id="GO:0005737">
    <property type="term" value="C:cytoplasm"/>
    <property type="evidence" value="ECO:0007669"/>
    <property type="project" value="TreeGrafter"/>
</dbReference>
<dbReference type="InterPro" id="IPR019474">
    <property type="entry name" value="Ub_conjug_fac_E4_core"/>
</dbReference>
<feature type="compositionally biased region" description="Polar residues" evidence="6">
    <location>
        <begin position="92"/>
        <end position="111"/>
    </location>
</feature>
<dbReference type="GO" id="GO:0034450">
    <property type="term" value="F:ubiquitin-ubiquitin ligase activity"/>
    <property type="evidence" value="ECO:0007669"/>
    <property type="project" value="InterPro"/>
</dbReference>
<dbReference type="EMBL" id="NCKV01002524">
    <property type="protein sequence ID" value="RWS26725.1"/>
    <property type="molecule type" value="Genomic_DNA"/>
</dbReference>
<feature type="domain" description="Ubiquitin conjugation factor E4 core" evidence="7">
    <location>
        <begin position="489"/>
        <end position="915"/>
    </location>
</feature>
<feature type="compositionally biased region" description="Polar residues" evidence="6">
    <location>
        <begin position="51"/>
        <end position="62"/>
    </location>
</feature>
<dbReference type="STRING" id="299467.A0A443SGV9"/>
<dbReference type="GO" id="GO:0036503">
    <property type="term" value="P:ERAD pathway"/>
    <property type="evidence" value="ECO:0007669"/>
    <property type="project" value="InterPro"/>
</dbReference>
<protein>
    <submittedName>
        <fullName evidence="8">Ubiquitin conjugation factor E4 B-like isoform X2</fullName>
    </submittedName>
</protein>
<name>A0A443SGV9_9ACAR</name>
<accession>A0A443SGV9</accession>
<dbReference type="GO" id="GO:0005634">
    <property type="term" value="C:nucleus"/>
    <property type="evidence" value="ECO:0007669"/>
    <property type="project" value="UniProtKB-SubCell"/>
</dbReference>
<evidence type="ECO:0000256" key="1">
    <source>
        <dbReference type="ARBA" id="ARBA00004123"/>
    </source>
</evidence>
<evidence type="ECO:0000313" key="9">
    <source>
        <dbReference type="Proteomes" id="UP000288716"/>
    </source>
</evidence>
<evidence type="ECO:0000256" key="5">
    <source>
        <dbReference type="ARBA" id="ARBA00023242"/>
    </source>
</evidence>